<name>A0A086BN63_9FLAO</name>
<protein>
    <submittedName>
        <fullName evidence="1">Uncharacterized protein</fullName>
    </submittedName>
</protein>
<comment type="caution">
    <text evidence="1">The sequence shown here is derived from an EMBL/GenBank/DDBJ whole genome shotgun (WGS) entry which is preliminary data.</text>
</comment>
<dbReference type="Proteomes" id="UP000028709">
    <property type="component" value="Unassembled WGS sequence"/>
</dbReference>
<keyword evidence="2" id="KW-1185">Reference proteome</keyword>
<dbReference type="EMBL" id="JPRJ01000001">
    <property type="protein sequence ID" value="KFF30377.1"/>
    <property type="molecule type" value="Genomic_DNA"/>
</dbReference>
<dbReference type="eggNOG" id="COG5295">
    <property type="taxonomic scope" value="Bacteria"/>
</dbReference>
<evidence type="ECO:0000313" key="1">
    <source>
        <dbReference type="EMBL" id="KFF30377.1"/>
    </source>
</evidence>
<dbReference type="KEGG" id="cpip:CJF12_13345"/>
<proteinExistence type="predicted"/>
<dbReference type="RefSeq" id="WP_034680685.1">
    <property type="nucleotide sequence ID" value="NZ_CP023049.2"/>
</dbReference>
<accession>A0A086BN63</accession>
<dbReference type="OrthoDB" id="6315383at2"/>
<reference evidence="1 2" key="1">
    <citation type="submission" date="2014-07" db="EMBL/GenBank/DDBJ databases">
        <title>Genome of Chryseobacterium piperi CTM.</title>
        <authorList>
            <person name="Pipes S.E."/>
            <person name="Stropko S.J."/>
            <person name="Newman J.D."/>
        </authorList>
    </citation>
    <scope>NUCLEOTIDE SEQUENCE [LARGE SCALE GENOMIC DNA]</scope>
    <source>
        <strain evidence="1 2">CTM</strain>
    </source>
</reference>
<organism evidence="1 2">
    <name type="scientific">Chryseobacterium piperi</name>
    <dbReference type="NCBI Taxonomy" id="558152"/>
    <lineage>
        <taxon>Bacteria</taxon>
        <taxon>Pseudomonadati</taxon>
        <taxon>Bacteroidota</taxon>
        <taxon>Flavobacteriia</taxon>
        <taxon>Flavobacteriales</taxon>
        <taxon>Weeksellaceae</taxon>
        <taxon>Chryseobacterium group</taxon>
        <taxon>Chryseobacterium</taxon>
    </lineage>
</organism>
<evidence type="ECO:0000313" key="2">
    <source>
        <dbReference type="Proteomes" id="UP000028709"/>
    </source>
</evidence>
<sequence length="273" mass="31518">MKTKQELKQYFKNGDIPNQEQFWAWQDSYWHKDDKIFIEHVEGLKTTLNNKLNKPSGTGFYFLSQNGDISNFQKIDIQSYYLLYWNGSNFAKSNIYYNNDKIGIGTNTILTEALEVNGNIKTTGLIATGLSNEQGNSDFNKNIIAKADGTLAWEDKTIGRLPFYSPREQATGEKWIDNKPIYRTTVSFDRIPSNGEINLLKNFSDNIETIVSNQMFTKWLARDIKFAGNQWQGQVFITVQPDIVKIKDVRTTDYDYSLIDSFILTLEYTKKTD</sequence>
<gene>
    <name evidence="1" type="ORF">IQ37_00945</name>
</gene>
<dbReference type="AlphaFoldDB" id="A0A086BN63"/>